<evidence type="ECO:0000256" key="1">
    <source>
        <dbReference type="SAM" id="SignalP"/>
    </source>
</evidence>
<dbReference type="PROSITE" id="PS51257">
    <property type="entry name" value="PROKAR_LIPOPROTEIN"/>
    <property type="match status" value="1"/>
</dbReference>
<feature type="chain" id="PRO_5017607076" description="Tetratricopeptide repeat protein" evidence="1">
    <location>
        <begin position="22"/>
        <end position="478"/>
    </location>
</feature>
<protein>
    <recommendedName>
        <fullName evidence="4">Tetratricopeptide repeat protein</fullName>
    </recommendedName>
</protein>
<accession>A0A3D4V5I3</accession>
<dbReference type="Gene3D" id="1.25.40.10">
    <property type="entry name" value="Tetratricopeptide repeat domain"/>
    <property type="match status" value="1"/>
</dbReference>
<dbReference type="AlphaFoldDB" id="A0A3D4V5I3"/>
<sequence length="478" mass="52216">MRATRLLAPTLAVIAAGACNAFSPTEVRNPNLTDEQFLATPAAGASWLRGTQRQFLLTLNTVVQNGEIISDNYFNNYTTNNQQFDQPVITYLDPEVTSIQNAIARLRYMATFGLDSVFPRDPQVTANDKADLYFNRGMANLFAGEAYVGLPGVANGEVITWQAHLNNAIADFTQARTLSTDAAARNSYTLELARAYYRLGNRAKAVEEATALLTASPQFLRNATFDPVNGPNNAMQGVLTSSVNNFQPLPRLDFLDPKYPNRSATTQSPIAFAKAEEAHLILAEALLAENNITGAKDRLKLLLTLVNARPTEQIDSRIQQRGRAGGKIIYPNTADTRVAFAPGEPFVDGLVLTRSLPTVKAFTVSGTSVTTARIDAITTVDDGLYVVYLMRQEIFIAEGRRMADLGIRMPVARTEIIANSKTKDGEPYTKAIIPSFIPPSLGMDGFTYDQAAKTVVIKADMNRVLVQNKASTDVLPFH</sequence>
<dbReference type="OMA" id="DYTEARI"/>
<comment type="caution">
    <text evidence="2">The sequence shown here is derived from an EMBL/GenBank/DDBJ whole genome shotgun (WGS) entry which is preliminary data.</text>
</comment>
<evidence type="ECO:0000313" key="2">
    <source>
        <dbReference type="EMBL" id="HCT56386.1"/>
    </source>
</evidence>
<dbReference type="Proteomes" id="UP000264071">
    <property type="component" value="Unassembled WGS sequence"/>
</dbReference>
<reference evidence="2 3" key="1">
    <citation type="journal article" date="2018" name="Nat. Biotechnol.">
        <title>A standardized bacterial taxonomy based on genome phylogeny substantially revises the tree of life.</title>
        <authorList>
            <person name="Parks D.H."/>
            <person name="Chuvochina M."/>
            <person name="Waite D.W."/>
            <person name="Rinke C."/>
            <person name="Skarshewski A."/>
            <person name="Chaumeil P.A."/>
            <person name="Hugenholtz P."/>
        </authorList>
    </citation>
    <scope>NUCLEOTIDE SEQUENCE [LARGE SCALE GENOMIC DNA]</scope>
    <source>
        <strain evidence="2">UBA8844</strain>
    </source>
</reference>
<dbReference type="InterPro" id="IPR011990">
    <property type="entry name" value="TPR-like_helical_dom_sf"/>
</dbReference>
<feature type="signal peptide" evidence="1">
    <location>
        <begin position="1"/>
        <end position="21"/>
    </location>
</feature>
<evidence type="ECO:0000313" key="3">
    <source>
        <dbReference type="Proteomes" id="UP000264071"/>
    </source>
</evidence>
<proteinExistence type="predicted"/>
<dbReference type="SUPFAM" id="SSF48452">
    <property type="entry name" value="TPR-like"/>
    <property type="match status" value="2"/>
</dbReference>
<keyword evidence="1" id="KW-0732">Signal</keyword>
<evidence type="ECO:0008006" key="4">
    <source>
        <dbReference type="Google" id="ProtNLM"/>
    </source>
</evidence>
<gene>
    <name evidence="2" type="ORF">DGD08_04145</name>
</gene>
<dbReference type="EMBL" id="DPIY01000005">
    <property type="protein sequence ID" value="HCT56386.1"/>
    <property type="molecule type" value="Genomic_DNA"/>
</dbReference>
<name>A0A3D4V5I3_9BACT</name>
<organism evidence="2 3">
    <name type="scientific">Gemmatimonas aurantiaca</name>
    <dbReference type="NCBI Taxonomy" id="173480"/>
    <lineage>
        <taxon>Bacteria</taxon>
        <taxon>Pseudomonadati</taxon>
        <taxon>Gemmatimonadota</taxon>
        <taxon>Gemmatimonadia</taxon>
        <taxon>Gemmatimonadales</taxon>
        <taxon>Gemmatimonadaceae</taxon>
        <taxon>Gemmatimonas</taxon>
    </lineage>
</organism>